<dbReference type="EMBL" id="JRLW01000009">
    <property type="protein sequence ID" value="KGO89404.1"/>
    <property type="molecule type" value="Genomic_DNA"/>
</dbReference>
<comment type="caution">
    <text evidence="1">The sequence shown here is derived from an EMBL/GenBank/DDBJ whole genome shotgun (WGS) entry which is preliminary data.</text>
</comment>
<dbReference type="eggNOG" id="ENOG5030Z08">
    <property type="taxonomic scope" value="Bacteria"/>
</dbReference>
<dbReference type="RefSeq" id="WP_026981317.1">
    <property type="nucleotide sequence ID" value="NZ_JRLW01000009.1"/>
</dbReference>
<reference evidence="1 2" key="1">
    <citation type="submission" date="2013-09" db="EMBL/GenBank/DDBJ databases">
        <authorList>
            <person name="Zeng Z."/>
            <person name="Chen C."/>
        </authorList>
    </citation>
    <scope>NUCLEOTIDE SEQUENCE [LARGE SCALE GENOMIC DNA]</scope>
    <source>
        <strain evidence="1 2">GH29-5</strain>
    </source>
</reference>
<dbReference type="OrthoDB" id="645138at2"/>
<keyword evidence="2" id="KW-1185">Reference proteome</keyword>
<proteinExistence type="predicted"/>
<dbReference type="Proteomes" id="UP000030121">
    <property type="component" value="Unassembled WGS sequence"/>
</dbReference>
<accession>A0A0A2MAV7</accession>
<protein>
    <submittedName>
        <fullName evidence="1">Uncharacterized protein</fullName>
    </submittedName>
</protein>
<name>A0A0A2MAV7_9FLAO</name>
<sequence length="253" mass="28724">MAKVTAPIKISGTLDDLNFVITSDGNNYVRMKGKTGITAEAFRNNPIFNPIREQGKEWGYCSVKSKSFRQLVPLFFNQAKDGSFAGRTVKLVSEILQEDRAKPKGYKKLETAYHSEAVPELVTGFEGNRNRPLAKTLRTDYSYDPHSSNFTLPDFCPETKIDWPEAHATHLTIQLATAVWNPENETVETLYSPEVNIAKYEREKQTVTLTAPTLECDLWKMVFLFIGFTVKSGNTFKMLHRKHNTTTLIACYK</sequence>
<dbReference type="STRING" id="1121899.GCA_000430025_00299"/>
<gene>
    <name evidence="1" type="ORF">Q764_08490</name>
</gene>
<evidence type="ECO:0000313" key="2">
    <source>
        <dbReference type="Proteomes" id="UP000030121"/>
    </source>
</evidence>
<dbReference type="AlphaFoldDB" id="A0A0A2MAV7"/>
<evidence type="ECO:0000313" key="1">
    <source>
        <dbReference type="EMBL" id="KGO89404.1"/>
    </source>
</evidence>
<organism evidence="1 2">
    <name type="scientific">Flavobacterium suncheonense GH29-5 = DSM 17707</name>
    <dbReference type="NCBI Taxonomy" id="1121899"/>
    <lineage>
        <taxon>Bacteria</taxon>
        <taxon>Pseudomonadati</taxon>
        <taxon>Bacteroidota</taxon>
        <taxon>Flavobacteriia</taxon>
        <taxon>Flavobacteriales</taxon>
        <taxon>Flavobacteriaceae</taxon>
        <taxon>Flavobacterium</taxon>
    </lineage>
</organism>